<dbReference type="Proteomes" id="UP000198362">
    <property type="component" value="Unassembled WGS sequence"/>
</dbReference>
<organism evidence="1 2">
    <name type="scientific">Asanoa hainanensis</name>
    <dbReference type="NCBI Taxonomy" id="560556"/>
    <lineage>
        <taxon>Bacteria</taxon>
        <taxon>Bacillati</taxon>
        <taxon>Actinomycetota</taxon>
        <taxon>Actinomycetes</taxon>
        <taxon>Micromonosporales</taxon>
        <taxon>Micromonosporaceae</taxon>
        <taxon>Asanoa</taxon>
    </lineage>
</organism>
<proteinExistence type="predicted"/>
<reference evidence="1 2" key="1">
    <citation type="submission" date="2017-06" db="EMBL/GenBank/DDBJ databases">
        <authorList>
            <person name="Kim H.J."/>
            <person name="Triplett B.A."/>
        </authorList>
    </citation>
    <scope>NUCLEOTIDE SEQUENCE [LARGE SCALE GENOMIC DNA]</scope>
    <source>
        <strain evidence="1 2">CGMCC 4.5593</strain>
    </source>
</reference>
<keyword evidence="2" id="KW-1185">Reference proteome</keyword>
<dbReference type="AlphaFoldDB" id="A0A239NT90"/>
<dbReference type="RefSeq" id="WP_089252725.1">
    <property type="nucleotide sequence ID" value="NZ_FZPH01000010.1"/>
</dbReference>
<dbReference type="EMBL" id="FZPH01000010">
    <property type="protein sequence ID" value="SNT58131.1"/>
    <property type="molecule type" value="Genomic_DNA"/>
</dbReference>
<accession>A0A239NT90</accession>
<protein>
    <submittedName>
        <fullName evidence="1">Uncharacterized protein</fullName>
    </submittedName>
</protein>
<evidence type="ECO:0000313" key="2">
    <source>
        <dbReference type="Proteomes" id="UP000198362"/>
    </source>
</evidence>
<evidence type="ECO:0000313" key="1">
    <source>
        <dbReference type="EMBL" id="SNT58131.1"/>
    </source>
</evidence>
<name>A0A239NT90_9ACTN</name>
<gene>
    <name evidence="1" type="ORF">SAMN05421812_110255</name>
</gene>
<sequence>MPRLLINGELRCPTSQGAVRGAFLKRGGAHGLLAAVRRHGDGTQLSGAEFIYANGRVAGGRTIVVRLDDYAEDFYS</sequence>
<dbReference type="OrthoDB" id="3405589at2"/>